<evidence type="ECO:0000256" key="3">
    <source>
        <dbReference type="SAM" id="SignalP"/>
    </source>
</evidence>
<dbReference type="GeneTree" id="ENSGT00940000154285"/>
<keyword evidence="3" id="KW-0732">Signal</keyword>
<feature type="domain" description="SUEL-type lectin" evidence="4">
    <location>
        <begin position="154"/>
        <end position="243"/>
    </location>
</feature>
<dbReference type="GO" id="GO:0030246">
    <property type="term" value="F:carbohydrate binding"/>
    <property type="evidence" value="ECO:0007669"/>
    <property type="project" value="UniProtKB-KW"/>
</dbReference>
<evidence type="ECO:0000256" key="1">
    <source>
        <dbReference type="ARBA" id="ARBA00022734"/>
    </source>
</evidence>
<dbReference type="CDD" id="cd22835">
    <property type="entry name" value="Gal_Rha_Lectin_SML_rpt2"/>
    <property type="match status" value="1"/>
</dbReference>
<dbReference type="FunFam" id="2.60.120.740:FF:000001">
    <property type="entry name" value="Adhesion G protein-coupled receptor L2"/>
    <property type="match status" value="1"/>
</dbReference>
<dbReference type="PANTHER" id="PTHR46780">
    <property type="entry name" value="PROTEIN EVA-1"/>
    <property type="match status" value="1"/>
</dbReference>
<dbReference type="Proteomes" id="UP000265100">
    <property type="component" value="Chromosome 20"/>
</dbReference>
<evidence type="ECO:0000259" key="4">
    <source>
        <dbReference type="PROSITE" id="PS50228"/>
    </source>
</evidence>
<reference evidence="6" key="2">
    <citation type="submission" date="2023-03" db="EMBL/GenBank/DDBJ databases">
        <authorList>
            <consortium name="Wellcome Sanger Institute Data Sharing"/>
        </authorList>
    </citation>
    <scope>NUCLEOTIDE SEQUENCE [LARGE SCALE GENOMIC DNA]</scope>
</reference>
<keyword evidence="1" id="KW-0430">Lectin</keyword>
<keyword evidence="2" id="KW-0677">Repeat</keyword>
<dbReference type="CDD" id="cd22833">
    <property type="entry name" value="Gal_Rha_Lectin_CSL1-2_RBL_SML_rpt1"/>
    <property type="match status" value="1"/>
</dbReference>
<keyword evidence="6" id="KW-1185">Reference proteome</keyword>
<organism evidence="5 6">
    <name type="scientific">Astatotilapia calliptera</name>
    <name type="common">Eastern happy</name>
    <name type="synonym">Chromis callipterus</name>
    <dbReference type="NCBI Taxonomy" id="8154"/>
    <lineage>
        <taxon>Eukaryota</taxon>
        <taxon>Metazoa</taxon>
        <taxon>Chordata</taxon>
        <taxon>Craniata</taxon>
        <taxon>Vertebrata</taxon>
        <taxon>Euteleostomi</taxon>
        <taxon>Actinopterygii</taxon>
        <taxon>Neopterygii</taxon>
        <taxon>Teleostei</taxon>
        <taxon>Neoteleostei</taxon>
        <taxon>Acanthomorphata</taxon>
        <taxon>Ovalentaria</taxon>
        <taxon>Cichlomorphae</taxon>
        <taxon>Cichliformes</taxon>
        <taxon>Cichlidae</taxon>
        <taxon>African cichlids</taxon>
        <taxon>Pseudocrenilabrinae</taxon>
        <taxon>Haplochromini</taxon>
        <taxon>Astatotilapia</taxon>
    </lineage>
</organism>
<reference evidence="5 6" key="1">
    <citation type="submission" date="2018-05" db="EMBL/GenBank/DDBJ databases">
        <authorList>
            <person name="Datahose"/>
        </authorList>
    </citation>
    <scope>NUCLEOTIDE SEQUENCE</scope>
</reference>
<evidence type="ECO:0000256" key="2">
    <source>
        <dbReference type="ARBA" id="ARBA00022737"/>
    </source>
</evidence>
<name>A0AAX7UZ97_ASTCA</name>
<dbReference type="Gene3D" id="2.60.120.740">
    <property type="match status" value="2"/>
</dbReference>
<evidence type="ECO:0000313" key="6">
    <source>
        <dbReference type="Proteomes" id="UP000265100"/>
    </source>
</evidence>
<protein>
    <recommendedName>
        <fullName evidence="4">SUEL-type lectin domain-containing protein</fullName>
    </recommendedName>
</protein>
<reference evidence="5" key="3">
    <citation type="submission" date="2025-08" db="UniProtKB">
        <authorList>
            <consortium name="Ensembl"/>
        </authorList>
    </citation>
    <scope>IDENTIFICATION</scope>
</reference>
<dbReference type="AlphaFoldDB" id="A0AAX7UZ97"/>
<feature type="signal peptide" evidence="3">
    <location>
        <begin position="1"/>
        <end position="22"/>
    </location>
</feature>
<proteinExistence type="predicted"/>
<dbReference type="Pfam" id="PF02140">
    <property type="entry name" value="SUEL_Lectin"/>
    <property type="match status" value="2"/>
</dbReference>
<feature type="chain" id="PRO_5044270857" description="SUEL-type lectin domain-containing protein" evidence="3">
    <location>
        <begin position="23"/>
        <end position="246"/>
    </location>
</feature>
<accession>A0AAX7UZ97</accession>
<dbReference type="InterPro" id="IPR043159">
    <property type="entry name" value="Lectin_gal-bd_sf"/>
</dbReference>
<dbReference type="Ensembl" id="ENSACLT00000081682.1">
    <property type="protein sequence ID" value="ENSACLP00000074590.1"/>
    <property type="gene ID" value="ENSACLG00000009559.2"/>
</dbReference>
<evidence type="ECO:0000313" key="5">
    <source>
        <dbReference type="Ensembl" id="ENSACLP00000074590.1"/>
    </source>
</evidence>
<dbReference type="PROSITE" id="PS50228">
    <property type="entry name" value="SUEL_LECTIN"/>
    <property type="match status" value="2"/>
</dbReference>
<sequence>MLCVRLSCTLLLAATCLLSGAGKQHLVQDPVYHYTAHLMSHFHICSSDASMEKAVSCHMGGVQRLSCENGVISVVAALYGRADREICSEGRPQQQLNNTECSQQGTVDVLRRRCDGKKVCELSVTDVESPDPCVDTYKYLETSYTCLPASHLVTCEHSFAHLHCDEGQAILVYGAHYGRHDQTTCSYRILASEVQNVYCSRPTSKVAESCDGKSSCTIRASNSVFGDPCVGTYKYLEVAYICQYLT</sequence>
<dbReference type="InterPro" id="IPR000922">
    <property type="entry name" value="Lectin_gal-bd_dom"/>
</dbReference>
<feature type="domain" description="SUEL-type lectin" evidence="4">
    <location>
        <begin position="65"/>
        <end position="147"/>
    </location>
</feature>
<reference evidence="5" key="4">
    <citation type="submission" date="2025-09" db="UniProtKB">
        <authorList>
            <consortium name="Ensembl"/>
        </authorList>
    </citation>
    <scope>IDENTIFICATION</scope>
</reference>